<dbReference type="EMBL" id="JAROBY010000019">
    <property type="protein sequence ID" value="MEB4794945.1"/>
    <property type="molecule type" value="Genomic_DNA"/>
</dbReference>
<dbReference type="Proteomes" id="UP001355653">
    <property type="component" value="Unassembled WGS sequence"/>
</dbReference>
<comment type="caution">
    <text evidence="1">The sequence shown here is derived from an EMBL/GenBank/DDBJ whole genome shotgun (WGS) entry which is preliminary data.</text>
</comment>
<protein>
    <submittedName>
        <fullName evidence="1">Uncharacterized protein</fullName>
    </submittedName>
</protein>
<proteinExistence type="predicted"/>
<name>A0ABU6DC15_9BACL</name>
<evidence type="ECO:0000313" key="2">
    <source>
        <dbReference type="Proteomes" id="UP001355653"/>
    </source>
</evidence>
<evidence type="ECO:0000313" key="1">
    <source>
        <dbReference type="EMBL" id="MEB4794945.1"/>
    </source>
</evidence>
<keyword evidence="2" id="KW-1185">Reference proteome</keyword>
<dbReference type="RefSeq" id="WP_164819758.1">
    <property type="nucleotide sequence ID" value="NZ_JAROBY010000019.1"/>
</dbReference>
<organism evidence="1 2">
    <name type="scientific">Paenibacillus chondroitinus</name>
    <dbReference type="NCBI Taxonomy" id="59842"/>
    <lineage>
        <taxon>Bacteria</taxon>
        <taxon>Bacillati</taxon>
        <taxon>Bacillota</taxon>
        <taxon>Bacilli</taxon>
        <taxon>Bacillales</taxon>
        <taxon>Paenibacillaceae</taxon>
        <taxon>Paenibacillus</taxon>
    </lineage>
</organism>
<gene>
    <name evidence="1" type="ORF">P5G65_13650</name>
</gene>
<accession>A0ABU6DC15</accession>
<sequence length="50" mass="5417">MAAESDKPVYYDGSGIIQLPPGKTVPTDITIKPANVNSAPIPIPYFPYLR</sequence>
<reference evidence="1 2" key="1">
    <citation type="submission" date="2023-03" db="EMBL/GenBank/DDBJ databases">
        <title>Bacillus Genome Sequencing.</title>
        <authorList>
            <person name="Dunlap C."/>
        </authorList>
    </citation>
    <scope>NUCLEOTIDE SEQUENCE [LARGE SCALE GENOMIC DNA]</scope>
    <source>
        <strain evidence="1 2">NRS-1351</strain>
    </source>
</reference>